<sequence>MIERILQHHSNLYSQALKKIKFPAIFLSCRTCRQTHGPR</sequence>
<evidence type="ECO:0000313" key="2">
    <source>
        <dbReference type="Proteomes" id="UP000074914"/>
    </source>
</evidence>
<proteinExistence type="predicted"/>
<name>A0ABM5Z725_9BURK</name>
<reference evidence="1 2" key="1">
    <citation type="submission" date="2015-11" db="EMBL/GenBank/DDBJ databases">
        <title>Exploring the genomic traits of fungus-feeding bacterial genus Collimonas.</title>
        <authorList>
            <person name="Song C."/>
            <person name="Schmidt R."/>
            <person name="de Jager V."/>
            <person name="Krzyzanowska D."/>
            <person name="Jongedijk E."/>
            <person name="Cankar K."/>
            <person name="Beekwilder J."/>
            <person name="van Veen A."/>
            <person name="de Boer W."/>
            <person name="van Veen J.A."/>
            <person name="Garbeva P."/>
        </authorList>
    </citation>
    <scope>NUCLEOTIDE SEQUENCE [LARGE SCALE GENOMIC DNA]</scope>
    <source>
        <strain evidence="1 2">Ter291</strain>
    </source>
</reference>
<dbReference type="EMBL" id="CP013236">
    <property type="protein sequence ID" value="AMP14653.1"/>
    <property type="molecule type" value="Genomic_DNA"/>
</dbReference>
<keyword evidence="2" id="KW-1185">Reference proteome</keyword>
<protein>
    <submittedName>
        <fullName evidence="1">Uncharacterized protein</fullName>
    </submittedName>
</protein>
<dbReference type="Proteomes" id="UP000074914">
    <property type="component" value="Chromosome"/>
</dbReference>
<organism evidence="1 2">
    <name type="scientific">Collimonas pratensis</name>
    <dbReference type="NCBI Taxonomy" id="279113"/>
    <lineage>
        <taxon>Bacteria</taxon>
        <taxon>Pseudomonadati</taxon>
        <taxon>Pseudomonadota</taxon>
        <taxon>Betaproteobacteria</taxon>
        <taxon>Burkholderiales</taxon>
        <taxon>Oxalobacteraceae</taxon>
        <taxon>Collimonas</taxon>
    </lineage>
</organism>
<evidence type="ECO:0000313" key="1">
    <source>
        <dbReference type="EMBL" id="AMP14653.1"/>
    </source>
</evidence>
<accession>A0ABM5Z725</accession>
<gene>
    <name evidence="1" type="ORF">CPter291_2396</name>
</gene>